<keyword evidence="2" id="KW-0813">Transport</keyword>
<keyword evidence="3" id="KW-0547">Nucleotide-binding</keyword>
<keyword evidence="7" id="KW-1185">Reference proteome</keyword>
<comment type="similarity">
    <text evidence="1">Belongs to the ABC transporter superfamily.</text>
</comment>
<dbReference type="InterPro" id="IPR017871">
    <property type="entry name" value="ABC_transporter-like_CS"/>
</dbReference>
<dbReference type="InterPro" id="IPR050086">
    <property type="entry name" value="MetN_ABC_transporter-like"/>
</dbReference>
<keyword evidence="4 6" id="KW-0067">ATP-binding</keyword>
<dbReference type="RefSeq" id="WP_271090618.1">
    <property type="nucleotide sequence ID" value="NZ_JAPJZH010000009.1"/>
</dbReference>
<feature type="domain" description="ABC transporter" evidence="5">
    <location>
        <begin position="7"/>
        <end position="250"/>
    </location>
</feature>
<protein>
    <submittedName>
        <fullName evidence="6">ATP-binding cassette domain-containing protein</fullName>
    </submittedName>
</protein>
<comment type="caution">
    <text evidence="6">The sequence shown here is derived from an EMBL/GenBank/DDBJ whole genome shotgun (WGS) entry which is preliminary data.</text>
</comment>
<gene>
    <name evidence="6" type="ORF">OOZ53_15820</name>
</gene>
<dbReference type="GO" id="GO:0005524">
    <property type="term" value="F:ATP binding"/>
    <property type="evidence" value="ECO:0007669"/>
    <property type="project" value="UniProtKB-KW"/>
</dbReference>
<reference evidence="6" key="1">
    <citation type="submission" date="2022-11" db="EMBL/GenBank/DDBJ databases">
        <title>Hoeflea poritis sp. nov., isolated from scleractinian coral Porites lutea.</title>
        <authorList>
            <person name="Zhang G."/>
            <person name="Wei Q."/>
            <person name="Cai L."/>
        </authorList>
    </citation>
    <scope>NUCLEOTIDE SEQUENCE</scope>
    <source>
        <strain evidence="6">E7-10</strain>
    </source>
</reference>
<dbReference type="InterPro" id="IPR003439">
    <property type="entry name" value="ABC_transporter-like_ATP-bd"/>
</dbReference>
<evidence type="ECO:0000313" key="7">
    <source>
        <dbReference type="Proteomes" id="UP001148313"/>
    </source>
</evidence>
<evidence type="ECO:0000259" key="5">
    <source>
        <dbReference type="PROSITE" id="PS50893"/>
    </source>
</evidence>
<dbReference type="PANTHER" id="PTHR43166">
    <property type="entry name" value="AMINO ACID IMPORT ATP-BINDING PROTEIN"/>
    <property type="match status" value="1"/>
</dbReference>
<sequence length="251" mass="27165">MEQDSIIRTSGFAKSYAPGVPVLRDLDIEIRPRERIALIGANGTGKSTLLKCLIGLLPGSDGTVSALGETFSGSPSKAQLRRIRLQIGFVFQHHGLVRQLSVLSNVTHGMLGYPGSWRAAIQVMAPAEWRIRAMEALSAVNLEAKALERADALSGGQQQRVAIARALIRRPRLMIADEPAASLDPSAGRDVMTVFSRLASEQGITLLYTSHDMEHAVSYSDRIIALKDGRVHFDQASSSVSQSMLSEVFDG</sequence>
<dbReference type="PROSITE" id="PS00211">
    <property type="entry name" value="ABC_TRANSPORTER_1"/>
    <property type="match status" value="1"/>
</dbReference>
<evidence type="ECO:0000256" key="3">
    <source>
        <dbReference type="ARBA" id="ARBA00022741"/>
    </source>
</evidence>
<dbReference type="InterPro" id="IPR027417">
    <property type="entry name" value="P-loop_NTPase"/>
</dbReference>
<name>A0ABT4VQ47_9HYPH</name>
<dbReference type="SMART" id="SM00382">
    <property type="entry name" value="AAA"/>
    <property type="match status" value="1"/>
</dbReference>
<dbReference type="Pfam" id="PF00005">
    <property type="entry name" value="ABC_tran"/>
    <property type="match status" value="1"/>
</dbReference>
<dbReference type="SUPFAM" id="SSF52540">
    <property type="entry name" value="P-loop containing nucleoside triphosphate hydrolases"/>
    <property type="match status" value="1"/>
</dbReference>
<evidence type="ECO:0000256" key="1">
    <source>
        <dbReference type="ARBA" id="ARBA00005417"/>
    </source>
</evidence>
<accession>A0ABT4VQ47</accession>
<proteinExistence type="inferred from homology"/>
<dbReference type="Proteomes" id="UP001148313">
    <property type="component" value="Unassembled WGS sequence"/>
</dbReference>
<dbReference type="Gene3D" id="3.40.50.300">
    <property type="entry name" value="P-loop containing nucleotide triphosphate hydrolases"/>
    <property type="match status" value="1"/>
</dbReference>
<evidence type="ECO:0000313" key="6">
    <source>
        <dbReference type="EMBL" id="MDA4846828.1"/>
    </source>
</evidence>
<organism evidence="6 7">
    <name type="scientific">Hoeflea poritis</name>
    <dbReference type="NCBI Taxonomy" id="2993659"/>
    <lineage>
        <taxon>Bacteria</taxon>
        <taxon>Pseudomonadati</taxon>
        <taxon>Pseudomonadota</taxon>
        <taxon>Alphaproteobacteria</taxon>
        <taxon>Hyphomicrobiales</taxon>
        <taxon>Rhizobiaceae</taxon>
        <taxon>Hoeflea</taxon>
    </lineage>
</organism>
<dbReference type="PROSITE" id="PS50893">
    <property type="entry name" value="ABC_TRANSPORTER_2"/>
    <property type="match status" value="1"/>
</dbReference>
<dbReference type="InterPro" id="IPR003593">
    <property type="entry name" value="AAA+_ATPase"/>
</dbReference>
<evidence type="ECO:0000256" key="4">
    <source>
        <dbReference type="ARBA" id="ARBA00022840"/>
    </source>
</evidence>
<dbReference type="EMBL" id="JAPJZH010000009">
    <property type="protein sequence ID" value="MDA4846828.1"/>
    <property type="molecule type" value="Genomic_DNA"/>
</dbReference>
<evidence type="ECO:0000256" key="2">
    <source>
        <dbReference type="ARBA" id="ARBA00022448"/>
    </source>
</evidence>